<dbReference type="InterPro" id="IPR012337">
    <property type="entry name" value="RNaseH-like_sf"/>
</dbReference>
<evidence type="ECO:0000256" key="1">
    <source>
        <dbReference type="SAM" id="MobiDB-lite"/>
    </source>
</evidence>
<protein>
    <recommendedName>
        <fullName evidence="2">Integrase catalytic domain-containing protein</fullName>
    </recommendedName>
</protein>
<dbReference type="Proteomes" id="UP000479190">
    <property type="component" value="Unassembled WGS sequence"/>
</dbReference>
<evidence type="ECO:0000313" key="3">
    <source>
        <dbReference type="EMBL" id="CAB0043050.1"/>
    </source>
</evidence>
<dbReference type="InterPro" id="IPR001584">
    <property type="entry name" value="Integrase_cat-core"/>
</dbReference>
<dbReference type="OrthoDB" id="6408700at2759"/>
<dbReference type="GO" id="GO:0015074">
    <property type="term" value="P:DNA integration"/>
    <property type="evidence" value="ECO:0007669"/>
    <property type="project" value="InterPro"/>
</dbReference>
<gene>
    <name evidence="3" type="ORF">TBRA_LOCUS14638</name>
</gene>
<dbReference type="SUPFAM" id="SSF53098">
    <property type="entry name" value="Ribonuclease H-like"/>
    <property type="match status" value="1"/>
</dbReference>
<feature type="compositionally biased region" description="Basic and acidic residues" evidence="1">
    <location>
        <begin position="123"/>
        <end position="134"/>
    </location>
</feature>
<keyword evidence="4" id="KW-1185">Reference proteome</keyword>
<dbReference type="EMBL" id="CADCXV010001263">
    <property type="protein sequence ID" value="CAB0043050.1"/>
    <property type="molecule type" value="Genomic_DNA"/>
</dbReference>
<dbReference type="GO" id="GO:0003676">
    <property type="term" value="F:nucleic acid binding"/>
    <property type="evidence" value="ECO:0007669"/>
    <property type="project" value="InterPro"/>
</dbReference>
<dbReference type="PANTHER" id="PTHR46585">
    <property type="entry name" value="INTEGRASE CORE DOMAIN CONTAINING PROTEIN"/>
    <property type="match status" value="1"/>
</dbReference>
<evidence type="ECO:0000313" key="4">
    <source>
        <dbReference type="Proteomes" id="UP000479190"/>
    </source>
</evidence>
<proteinExistence type="predicted"/>
<reference evidence="3 4" key="1">
    <citation type="submission" date="2020-02" db="EMBL/GenBank/DDBJ databases">
        <authorList>
            <person name="Ferguson B K."/>
        </authorList>
    </citation>
    <scope>NUCLEOTIDE SEQUENCE [LARGE SCALE GENOMIC DNA]</scope>
</reference>
<sequence length="419" mass="47182">MILLPQESVERLDSSSSTVADAAASATGIFFKKKKSVQTPGTPLERLDAEMNEILLAPGTDEREKWTRYSAVLQRYLQLKERSRDGKILYNKKKTNSNDDDGGGGGGDDTDEALDETEVDIDAAYRKDAAASKSRERKKNHRRDHRRERPCQVSTQGRKISSSGLEKTAPSSGMKNDTVSVDGSPIEGNIVDFVNDTMRARVGTPPHGVSRFIAALRKASVPREFIAHPAVYAGAARLKQAVRKQHKNDEVSAWLEQQDAYNLHTPVIRKFPRRCYNVRNIDDVWEADLMDMRSLKTYNNDYAYLLVVIDALSKYAWIEPLKDKSAQTVSTAFERILRRSKGRVPVLVQTDKGKEFVSRENGSATREKKYTASRRARSRHQGSHCGEIHTYNQRTYLALLHTSSHAPFFGRVAKNIRSL</sequence>
<accession>A0A6H5J3R9</accession>
<dbReference type="AlphaFoldDB" id="A0A6H5J3R9"/>
<feature type="compositionally biased region" description="Polar residues" evidence="1">
    <location>
        <begin position="152"/>
        <end position="181"/>
    </location>
</feature>
<feature type="domain" description="Integrase catalytic" evidence="2">
    <location>
        <begin position="268"/>
        <end position="360"/>
    </location>
</feature>
<feature type="region of interest" description="Disordered" evidence="1">
    <location>
        <begin position="358"/>
        <end position="383"/>
    </location>
</feature>
<feature type="compositionally biased region" description="Basic residues" evidence="1">
    <location>
        <begin position="135"/>
        <end position="148"/>
    </location>
</feature>
<feature type="compositionally biased region" description="Acidic residues" evidence="1">
    <location>
        <begin position="98"/>
        <end position="121"/>
    </location>
</feature>
<organism evidence="3 4">
    <name type="scientific">Trichogramma brassicae</name>
    <dbReference type="NCBI Taxonomy" id="86971"/>
    <lineage>
        <taxon>Eukaryota</taxon>
        <taxon>Metazoa</taxon>
        <taxon>Ecdysozoa</taxon>
        <taxon>Arthropoda</taxon>
        <taxon>Hexapoda</taxon>
        <taxon>Insecta</taxon>
        <taxon>Pterygota</taxon>
        <taxon>Neoptera</taxon>
        <taxon>Endopterygota</taxon>
        <taxon>Hymenoptera</taxon>
        <taxon>Apocrita</taxon>
        <taxon>Proctotrupomorpha</taxon>
        <taxon>Chalcidoidea</taxon>
        <taxon>Trichogrammatidae</taxon>
        <taxon>Trichogramma</taxon>
    </lineage>
</organism>
<dbReference type="Gene3D" id="3.30.420.10">
    <property type="entry name" value="Ribonuclease H-like superfamily/Ribonuclease H"/>
    <property type="match status" value="1"/>
</dbReference>
<dbReference type="PROSITE" id="PS50994">
    <property type="entry name" value="INTEGRASE"/>
    <property type="match status" value="1"/>
</dbReference>
<dbReference type="PANTHER" id="PTHR46585:SF1">
    <property type="entry name" value="CHROMO DOMAIN-CONTAINING PROTEIN"/>
    <property type="match status" value="1"/>
</dbReference>
<dbReference type="InterPro" id="IPR036397">
    <property type="entry name" value="RNaseH_sf"/>
</dbReference>
<dbReference type="Pfam" id="PF00665">
    <property type="entry name" value="rve"/>
    <property type="match status" value="1"/>
</dbReference>
<name>A0A6H5J3R9_9HYME</name>
<feature type="compositionally biased region" description="Basic residues" evidence="1">
    <location>
        <begin position="371"/>
        <end position="382"/>
    </location>
</feature>
<evidence type="ECO:0000259" key="2">
    <source>
        <dbReference type="PROSITE" id="PS50994"/>
    </source>
</evidence>
<feature type="region of interest" description="Disordered" evidence="1">
    <location>
        <begin position="90"/>
        <end position="183"/>
    </location>
</feature>